<dbReference type="GO" id="GO:0031177">
    <property type="term" value="F:phosphopantetheine binding"/>
    <property type="evidence" value="ECO:0007669"/>
    <property type="project" value="InterPro"/>
</dbReference>
<dbReference type="Gene3D" id="3.40.50.980">
    <property type="match status" value="9"/>
</dbReference>
<keyword evidence="5" id="KW-0436">Ligase</keyword>
<dbReference type="PROSITE" id="PS50075">
    <property type="entry name" value="CARRIER"/>
    <property type="match status" value="5"/>
</dbReference>
<dbReference type="FunFam" id="3.30.300.30:FF:000010">
    <property type="entry name" value="Enterobactin synthetase component F"/>
    <property type="match status" value="5"/>
</dbReference>
<sequence length="5200" mass="565543">AAQGESSQAHSLRQVIFGGEALETGILKPWYARAVNAGTQLVNMYGITETTVHVTYRALQAADALQAGVSPIGVRIPDLQTYVLDANREPVPVGVVGELYVGGAGVARGYLNRPELNEERFIADPFSTDKHARLYRTGDLARWTGEGSLDYLGRNDDQVKIRGFRIELGEVEAQLSACSGVREAVVIAREDVPGDKRLVAYVIPSQGEALSATELRNELLQNLAEHMLPSAFVILDALPLTTNGKLDRKALPAPDQSALASRAYEAPQSDVERAIAQLWQELLGIEQAGRHDNFFELGGHSLLAVKLIERMRQQDLSADVRVLFGQPTLAALAAAVGGQLQVVVPANLIVEGCERITPEMLPLVDLDQEAIDRVVASVPGGVANVQDIYALAPLQEGILYHHLAAAEGDPYVLQVQFSFADRQRLESFAAALQRVVDRNDILRTAVAWESLSEPVQVVWRSATLGVEEVLPPLGAGDVLQQLQQRFDPRHYRLDVSRAPLMRLACAADPANNRWVGMLLFHHMALDHTALEVVVQEMQACLTGQADLLPAVVPYRNHVAQARLGVSREEHEAFFRDMLGDIDEPTLPLGLQDVQGDGSGIEEVHQMLDASLSQRLHAQARRLGASAASLVHLAWAQVVGRLAGREEVVFGTVLMGRMSGAAGTDRALGMFINTLPLRIDVGVHGVEAGVRATHQRLSALLGHEHASLSLAQRCSGVPSALPLFSTLLNYRHSAGQASAPEAVAAWAGIQTLSMEERTNYPLTLNVDDLGDGFMLTAQAVAAIGAQRSCDFMQTALSGLVTALEEAPQTPLNRLPVLSGAERDRLLVTFNATQAAYPDAQTIHGLFEAQVERTPDAVALVHGDERLSYRTLNERANRLAHHLRNQGVQPDSRVGICVERGVDMVVGLLAILKAGGAYVPLDPAYPVDRIAYMLQDSAPAAILAHAASHELLATSSAPIIELDRGTWLNEPAANPQVAGLASSHLAYVIYTSGSTGLPKGVMIEHRNTVNFLTWAQQAFEPEVLAKTLFSTSLNFDLAVYECFAPLISGGCIEVVKNVLALQDDEHDVTLINTVPSALKALLESGGLGQGVHTVNVAGEALKGSLVEKLFAETSVKRLCNLYGPSETTTYSSWVAMDRENGFAAHIGKPVANTQFYLLDEHRQPVPLGVPGEIYIGGAGVARGYLNRDDLTAERFLSDPFNAGERMYRTGDLGRWLSDGNIEYLGRNDDQVKIRGFRIELGEIEAKLARHPAVKEAVVMAREDVPGDKRLVAYFTARVEAVEIEALREYLQALLPEYMVPVAYVHLQTLPLTPNGKLDRKALPAPDLQALVSRGYEAPQGEIEVALAQLWQELLGVEKVGRFDRFFDLGGHSLLAIRLISQVRLRLGVELSLAELFTHAELSALAGSLAQAGRTTLPDIVRVPRDEDLPLSFAQQRLWFLAQMEGGSTAYNMPACLRLRGALDESALQRALERILARHEALRTHFAVREDQEPVQLIAAADSGFTLSRSNLQAGQDHEQQLLAMAQAEALAPFDLAAGPLIRARLVRLGAEDHALLVTLHHIVSDGWSIGVLTRELSALYEAFRQGLDDPLAPLSVQYADYAVWQRRWLSGEVLESQSRYWQQTLADAPALLALPTDKPRPAQQDYAGATLGIVLDAELTRDLKALSQRHGTTLYMTVMAAWAVLLSRLSGQEDVVIGSPMANRMRAEVEPLIGFFVNTLAVRIDVADDPDIRTLLARVKERVLSAQAHQDLPFEQVVEVVKPVRSLAHSPVFQAMLSWQDAGGTALALEGLALEGIGIANTVSKFDLSLDLGELQGQLVGSLEYATALFGEATVRRYARYFENVLRALVAGDGKTVSSIELLDSEERQRLLDELNRTRTSYPQTSTIHRLFEEQVAARPEAIAVACEGQRLSYGELNLRANRLAHSLIGMGIGPDDRVAICVERGIDMLVGLLGVLKAGGAYVPLDPAYPAERLQFMLQDSQPRAVLSHRGLERGLPDLHIPLVALDGPITGAGHNPDVAGLNARHLAYVIYTSGSTGNPKGVMIEHRGLVNYSLDAARLFELCAEDVVLQQNSLNFDLSVEEIFPALLAGATLIPTRDIFASQGLPDQDQADSPAPSVLHMTAAHWHTLVGDWHHQPELAVRALADVRLINVTGDALSAQKLQWWQALRPAHVQLINTYGPTEATVSCTTAYVDHSVASHNVTIGKPMANTRIYLLDARQQPVPAGVAGEMYIGGDGVARGYLNLAAVNAERFLVDPFNDEADARMYRTGDLARYLADGSLEYLGRNDFQVKVRGFRIELGEIETRLGDCAGVKEAVVIAREDAPGEKRLVAYVVPHAGQTLSAAALREALAPVLAEYMLPSAFVMLEAMPLTPNRKLDRKALPAPEGDAFASRLHEPPQGATETALAQIWQQLLDIERVGRHDHFFELGGHSLLAMRLISHVRQRLGTELRLMDIFAQPVLEAMARGLAQAARSSQPSVVAVSRDQALPLSFAQQRLWFLARLEGDNPAYHIPAGLRLRGELDMNALQSALDMLVARHESLRTTFVQLPGQDAEQCIASSDTGFELRLQTLEGQPAAEQSLSLLIAAEASASFDLGKGPLVRGQLVRMSNDDHVLLVTFHHIIADGWSSDIFTRELGLLYEALRNGEADPLPALGLQYADYAMWQRCWLSADVLQQQSGYWQQALAGAPALLSLPTDRARPAHQDYAGNAVGLMLDQALTEQLKALSQRQGTTLFMTVLAAWAAVLGRLAGQDDVVIGTPVANRARAEVEGLIGLFVNTLALRVDLSAEPTVEALLQQVKARTLEAQAHQDLPFEQVVEAVNPVRSLSHSPVFQAMLSWQSGAGEGLALGDMSLQGVNTSSRSAKFDVLLDMAEIGGGLYGSLEYATALFDRDTIERHLGYLEAMLRAMVADSQMIATHIPLVQDNERRQLIETFNATQVQYPQGLMLHGLFESQVARTPNATALTFAGTSWSYAQLNSQANRIAHRLIGMGVSAEDRVALCVERSLHMVAGLLGILKAGAAYVPLDPDYPADRLAYMLENSAPVAVLGQVSLRDSLPHCTCPLLMLDGQEAGQGFAAQPDHNPAVAGLSASNLAYVIYTSGSTGQPKGVMNEHAGVVNRLLWMQDEYALDTHDVVLQKTPFSFDVSVWEFFWPLFNGARLVMARPGGHREPAYLCDIIQAEAVTTLHFVPSMLEVFLAHDNLQRCHSLTRVMCSGEALPGHLVRRFKAQPTSAILYNLYGPTEAAVDVTAWDCSGLETPDNTPIGKPVANTRIYLLDSIGQPVPLGSAGEIFIAGIQVARGYLGRDELTLERFLPDPLSNDPAARMYRTGDLGRYLADGTLIYLGRNDDQVKVRGFRIELGEVGSALGSHPQIMEAVVVAREDIAGDKRLVAYYTAHQDSPRLEVETLRGYLAGLLPEYMVPAAYVRLESLPLSANGKLDRKSLPAPDRDSIASRSYEAPQGSVEIALAGIWSELLQVEQVGRFDHFFELGGHSLLAVTLIERMRQAGLSADVRVLFGQPTLAALAEAVGSEHEVSVPTNLIAAQGCERITPQMLPLIELNQGEIDRLAAAVPGGMANIQDIYPLAPLQEGILYHHLIAAQGDSYLQQALFTFADQDRLDAFIAALRGVIGRHDILRTAIFWEGLSEPVQVVLREAPLPIEVLTLDPRQGALESQLREHFDPRHQRIDVRQAPLLHLAYAYDNEQDRWVGILLFHHIALDHTALDIVQAEMQAFLTGQEAQLGAAVPYRNYVAQARLGAEAQTHDAFFREMLSDVTSSTLPFGLHDVQMDGNGIEQARLVLDEALGQRLRACARQLGVSPASLHHLAWAQVLSLVSGRDDVVFGTLLMGRMQGGEGADRALGLFINTLPIRIDIAHRSARDAVRSAHAALAALLAHEHASLALAQRCSGIEAPAPLFSALLNYRHSAVQADAQTQSAWDGIQGLGGEEWSNYPLTLNVDDLLDSFVLTAQAVPQAGAERLCGYMNRALYSLVEALERTPDKPVHELQVMPLAERHQVLLEFNDTHVDYPADQPVHRLFEAQAQLTPRAIAVEHDGVQTTYQALDDKARRLAGQLWHEGVRPGERVAMLLNRSLDWLVSALAILKCGAVYVPLDRQAPEERLRLILQDSAAILTLSSADMPVPQGIRWLDVAAPMDLASVSEVDFANEVQTTGNDAAYVLYTSGSTGIPKGVVVPHRGIARLVLNNSFVEFRAEDRTAFASNPAFDASTMEVWCALLNGGRLVIIDHECLLNPARFTDVLARTEISVLFLTTSLFNQYVGLIGSALAGLRVLISGGERADPQVFGKMRALAPDLQLINGYGPTESTTFATTHRFSELSPTMTSLPIGKPLSNTRVYVLDARQKPVPVGVAGEICIAGDGVALGYLNRPELTAQVFLDDPFSPGEGALLYRTGDSGRWQADGTLDYLGRTDSQIKLRGYRIELGEIDARLSLHPAIREGVVLAQQSAAAGQYLVAYFTADGDVGIDALRAHMQSQLPDYMVPSAYVRVENMPLTANGKLDVKALPVPDELVLVSRTYEAPHEGLETILAEAWAQVLQLERVGRHERFFELGGHSLLAVRLVGVLTPIDARISLSEVFEHDSVAAMAELIQQRDSNQAEASGAIAVRRSGSRTPLFLVHEFSGLDLYFPALGKHIDADTPVYGLPALAWGEQQLQTLECMATRLIGLMRAVQPQGPYRLAGWSFGGVLAYEIANQLIALEEKVEFLGLIDSYFPRCVDQGHARWTREHGHALHLLDRCEVLGNAAAPDSTERARITSAVAALQSMARQVDFDTLLAACRTQNLLPAEMAVLGRDELWHYLDREVAHGHALANYSVYPVPVPVHLFVAAERAEDAPQHEGYLGWEAVLPVAQLRCVSVPGNHQSMMEIPHIQTLGQAIDTALAEGGPTGPDGGSFQPLLTIQSGRADHAPVFCVPGAGDSVTGFIGLADAFGPHWPLHGLQPRGLDGATVPFGLVETAAQAYLKAIDAIHPHGPLHLLGHSFGGWVVYEMAARLQAQGREVASLTLIDSESPGGNGVVGRPYTSSGVLKRLIEAIQLSSGKSLQIDAAAFAAQNDVGQMRMLHAGMVRAGILPARSPVTAMNGPARAFGAALRTRYQPVLRYDGPVRLVLAEDPTLDAANNQREQQAMLEGWQSLVPDLSVWYGPGNHFTILKDGHVQRLAQWWREGLVPSGKEVSHQSTLQ</sequence>
<dbReference type="FunFam" id="1.10.1200.10:FF:000005">
    <property type="entry name" value="Nonribosomal peptide synthetase 1"/>
    <property type="match status" value="4"/>
</dbReference>
<dbReference type="NCBIfam" id="TIGR01733">
    <property type="entry name" value="AA-adenyl-dom"/>
    <property type="match status" value="4"/>
</dbReference>
<dbReference type="Gene3D" id="3.30.559.10">
    <property type="entry name" value="Chloramphenicol acetyltransferase-like domain"/>
    <property type="match status" value="4"/>
</dbReference>
<dbReference type="NCBIfam" id="NF003417">
    <property type="entry name" value="PRK04813.1"/>
    <property type="match status" value="5"/>
</dbReference>
<dbReference type="InterPro" id="IPR020802">
    <property type="entry name" value="TesA-like"/>
</dbReference>
<dbReference type="InterPro" id="IPR006162">
    <property type="entry name" value="Ppantetheine_attach_site"/>
</dbReference>
<reference evidence="7 8" key="1">
    <citation type="submission" date="2018-08" db="EMBL/GenBank/DDBJ databases">
        <title>Recombination of ecologically and evolutionarily significant loci maintains genetic cohesion in the Pseudomonas syringae species complex.</title>
        <authorList>
            <person name="Dillon M."/>
            <person name="Thakur S."/>
            <person name="Almeida R.N.D."/>
            <person name="Weir B.S."/>
            <person name="Guttman D.S."/>
        </authorList>
    </citation>
    <scope>NUCLEOTIDE SEQUENCE [LARGE SCALE GENOMIC DNA]</scope>
    <source>
        <strain evidence="7 8">ICMP 3353</strain>
    </source>
</reference>
<dbReference type="Gene3D" id="3.40.50.1820">
    <property type="entry name" value="alpha/beta hydrolase"/>
    <property type="match status" value="2"/>
</dbReference>
<dbReference type="SUPFAM" id="SSF53474">
    <property type="entry name" value="alpha/beta-Hydrolases"/>
    <property type="match status" value="2"/>
</dbReference>
<dbReference type="InterPro" id="IPR000873">
    <property type="entry name" value="AMP-dep_synth/lig_dom"/>
</dbReference>
<evidence type="ECO:0000313" key="8">
    <source>
        <dbReference type="Proteomes" id="UP000277236"/>
    </source>
</evidence>
<feature type="non-terminal residue" evidence="7">
    <location>
        <position position="1"/>
    </location>
</feature>
<dbReference type="FunFam" id="3.40.50.980:FF:000002">
    <property type="entry name" value="Enterobactin synthetase component F"/>
    <property type="match status" value="1"/>
</dbReference>
<dbReference type="PROSITE" id="PS00012">
    <property type="entry name" value="PHOSPHOPANTETHEINE"/>
    <property type="match status" value="4"/>
</dbReference>
<dbReference type="InterPro" id="IPR001031">
    <property type="entry name" value="Thioesterase"/>
</dbReference>
<dbReference type="PANTHER" id="PTHR45527:SF1">
    <property type="entry name" value="FATTY ACID SYNTHASE"/>
    <property type="match status" value="1"/>
</dbReference>
<dbReference type="CDD" id="cd17646">
    <property type="entry name" value="A_NRPS_AB3403-like"/>
    <property type="match status" value="1"/>
</dbReference>
<dbReference type="FunFam" id="3.40.50.12780:FF:000012">
    <property type="entry name" value="Non-ribosomal peptide synthetase"/>
    <property type="match status" value="3"/>
</dbReference>
<dbReference type="InterPro" id="IPR020806">
    <property type="entry name" value="PKS_PP-bd"/>
</dbReference>
<evidence type="ECO:0000259" key="6">
    <source>
        <dbReference type="PROSITE" id="PS50075"/>
    </source>
</evidence>
<protein>
    <submittedName>
        <fullName evidence="7">Amino acid adenylation</fullName>
    </submittedName>
</protein>
<keyword evidence="3" id="KW-0596">Phosphopantetheine</keyword>
<dbReference type="CDD" id="cd19544">
    <property type="entry name" value="E-C_NRPS"/>
    <property type="match status" value="2"/>
</dbReference>
<feature type="domain" description="Carrier" evidence="6">
    <location>
        <begin position="1335"/>
        <end position="1410"/>
    </location>
</feature>
<feature type="domain" description="Carrier" evidence="6">
    <location>
        <begin position="2398"/>
        <end position="2473"/>
    </location>
</feature>
<dbReference type="InterPro" id="IPR010071">
    <property type="entry name" value="AA_adenyl_dom"/>
</dbReference>
<dbReference type="Pfam" id="PF00975">
    <property type="entry name" value="Thioesterase"/>
    <property type="match status" value="2"/>
</dbReference>
<dbReference type="InterPro" id="IPR036736">
    <property type="entry name" value="ACP-like_sf"/>
</dbReference>
<dbReference type="GO" id="GO:0072330">
    <property type="term" value="P:monocarboxylic acid biosynthetic process"/>
    <property type="evidence" value="ECO:0007669"/>
    <property type="project" value="UniProtKB-ARBA"/>
</dbReference>
<dbReference type="FunFam" id="3.40.50.980:FF:000001">
    <property type="entry name" value="Non-ribosomal peptide synthetase"/>
    <property type="match status" value="3"/>
</dbReference>
<comment type="cofactor">
    <cofactor evidence="1">
        <name>pantetheine 4'-phosphate</name>
        <dbReference type="ChEBI" id="CHEBI:47942"/>
    </cofactor>
</comment>
<gene>
    <name evidence="7" type="ORF">ALQ04_05257</name>
</gene>
<evidence type="ECO:0000256" key="1">
    <source>
        <dbReference type="ARBA" id="ARBA00001957"/>
    </source>
</evidence>
<evidence type="ECO:0000256" key="2">
    <source>
        <dbReference type="ARBA" id="ARBA00006432"/>
    </source>
</evidence>
<dbReference type="FunFam" id="3.30.559.10:FF:000064">
    <property type="entry name" value="Non-ribosomal peptide synthetase OfaC"/>
    <property type="match status" value="1"/>
</dbReference>
<evidence type="ECO:0000256" key="5">
    <source>
        <dbReference type="ARBA" id="ARBA00022598"/>
    </source>
</evidence>
<feature type="domain" description="Carrier" evidence="6">
    <location>
        <begin position="4539"/>
        <end position="4613"/>
    </location>
</feature>
<dbReference type="InterPro" id="IPR023213">
    <property type="entry name" value="CAT-like_dom_sf"/>
</dbReference>
<dbReference type="Gene3D" id="2.30.38.10">
    <property type="entry name" value="Luciferase, Domain 3"/>
    <property type="match status" value="5"/>
</dbReference>
<dbReference type="Pfam" id="PF00501">
    <property type="entry name" value="AMP-binding"/>
    <property type="match status" value="5"/>
</dbReference>
<dbReference type="InterPro" id="IPR029058">
    <property type="entry name" value="AB_hydrolase_fold"/>
</dbReference>
<dbReference type="FunFam" id="3.30.559.30:FF:000001">
    <property type="entry name" value="Non-ribosomal peptide synthetase"/>
    <property type="match status" value="1"/>
</dbReference>
<dbReference type="SMART" id="SM00824">
    <property type="entry name" value="PKS_TE"/>
    <property type="match status" value="1"/>
</dbReference>
<dbReference type="Proteomes" id="UP000277236">
    <property type="component" value="Unassembled WGS sequence"/>
</dbReference>
<keyword evidence="4" id="KW-0597">Phosphoprotein</keyword>
<dbReference type="FunFam" id="3.30.559.10:FF:000012">
    <property type="entry name" value="Non-ribosomal peptide synthetase"/>
    <property type="match status" value="2"/>
</dbReference>
<dbReference type="InterPro" id="IPR045851">
    <property type="entry name" value="AMP-bd_C_sf"/>
</dbReference>
<dbReference type="GO" id="GO:0044550">
    <property type="term" value="P:secondary metabolite biosynthetic process"/>
    <property type="evidence" value="ECO:0007669"/>
    <property type="project" value="UniProtKB-ARBA"/>
</dbReference>
<dbReference type="SUPFAM" id="SSF56801">
    <property type="entry name" value="Acetyl-CoA synthetase-like"/>
    <property type="match status" value="5"/>
</dbReference>
<dbReference type="CDD" id="cd05930">
    <property type="entry name" value="A_NRPS"/>
    <property type="match status" value="1"/>
</dbReference>
<feature type="domain" description="Carrier" evidence="6">
    <location>
        <begin position="266"/>
        <end position="340"/>
    </location>
</feature>
<organism evidence="7 8">
    <name type="scientific">Pseudomonas cichorii</name>
    <dbReference type="NCBI Taxonomy" id="36746"/>
    <lineage>
        <taxon>Bacteria</taxon>
        <taxon>Pseudomonadati</taxon>
        <taxon>Pseudomonadota</taxon>
        <taxon>Gammaproteobacteria</taxon>
        <taxon>Pseudomonadales</taxon>
        <taxon>Pseudomonadaceae</taxon>
        <taxon>Pseudomonas</taxon>
    </lineage>
</organism>
<dbReference type="GO" id="GO:0016874">
    <property type="term" value="F:ligase activity"/>
    <property type="evidence" value="ECO:0007669"/>
    <property type="project" value="UniProtKB-KW"/>
</dbReference>
<proteinExistence type="inferred from homology"/>
<dbReference type="CDD" id="cd19531">
    <property type="entry name" value="LCL_NRPS-like"/>
    <property type="match status" value="2"/>
</dbReference>
<name>A0A3M4LMK0_PSECI</name>
<dbReference type="GO" id="GO:0005829">
    <property type="term" value="C:cytosol"/>
    <property type="evidence" value="ECO:0007669"/>
    <property type="project" value="TreeGrafter"/>
</dbReference>
<dbReference type="FunFam" id="2.30.38.10:FF:000001">
    <property type="entry name" value="Non-ribosomal peptide synthetase PvdI"/>
    <property type="match status" value="4"/>
</dbReference>
<dbReference type="RefSeq" id="WP_147466616.1">
    <property type="nucleotide sequence ID" value="NZ_RBRE01000077.1"/>
</dbReference>
<evidence type="ECO:0000256" key="3">
    <source>
        <dbReference type="ARBA" id="ARBA00022450"/>
    </source>
</evidence>
<dbReference type="PANTHER" id="PTHR45527">
    <property type="entry name" value="NONRIBOSOMAL PEPTIDE SYNTHETASE"/>
    <property type="match status" value="1"/>
</dbReference>
<dbReference type="InterPro" id="IPR020845">
    <property type="entry name" value="AMP-binding_CS"/>
</dbReference>
<dbReference type="Gene3D" id="1.10.1200.10">
    <property type="entry name" value="ACP-like"/>
    <property type="match status" value="5"/>
</dbReference>
<dbReference type="GO" id="GO:0043041">
    <property type="term" value="P:amino acid activation for nonribosomal peptide biosynthetic process"/>
    <property type="evidence" value="ECO:0007669"/>
    <property type="project" value="TreeGrafter"/>
</dbReference>
<dbReference type="SMART" id="SM00823">
    <property type="entry name" value="PKS_PP"/>
    <property type="match status" value="5"/>
</dbReference>
<dbReference type="OrthoDB" id="9757559at2"/>
<dbReference type="FunFam" id="1.10.1200.10:FF:000016">
    <property type="entry name" value="Non-ribosomal peptide synthase"/>
    <property type="match status" value="1"/>
</dbReference>
<dbReference type="Gene3D" id="3.30.559.30">
    <property type="entry name" value="Nonribosomal peptide synthetase, condensation domain"/>
    <property type="match status" value="4"/>
</dbReference>
<dbReference type="Pfam" id="PF13193">
    <property type="entry name" value="AMP-binding_C"/>
    <property type="match status" value="5"/>
</dbReference>
<dbReference type="CDD" id="cd12117">
    <property type="entry name" value="A_NRPS_Srf_like"/>
    <property type="match status" value="1"/>
</dbReference>
<comment type="caution">
    <text evidence="7">The sequence shown here is derived from an EMBL/GenBank/DDBJ whole genome shotgun (WGS) entry which is preliminary data.</text>
</comment>
<dbReference type="Gene3D" id="3.30.300.30">
    <property type="match status" value="5"/>
</dbReference>
<dbReference type="SUPFAM" id="SSF52777">
    <property type="entry name" value="CoA-dependent acyltransferases"/>
    <property type="match status" value="8"/>
</dbReference>
<dbReference type="Pfam" id="PF00668">
    <property type="entry name" value="Condensation"/>
    <property type="match status" value="4"/>
</dbReference>
<evidence type="ECO:0000313" key="7">
    <source>
        <dbReference type="EMBL" id="RMQ42722.1"/>
    </source>
</evidence>
<dbReference type="Pfam" id="PF00550">
    <property type="entry name" value="PP-binding"/>
    <property type="match status" value="5"/>
</dbReference>
<evidence type="ECO:0000256" key="4">
    <source>
        <dbReference type="ARBA" id="ARBA00022553"/>
    </source>
</evidence>
<feature type="domain" description="Carrier" evidence="6">
    <location>
        <begin position="3461"/>
        <end position="3535"/>
    </location>
</feature>
<dbReference type="InterPro" id="IPR025110">
    <property type="entry name" value="AMP-bd_C"/>
</dbReference>
<dbReference type="InterPro" id="IPR001242">
    <property type="entry name" value="Condensation_dom"/>
</dbReference>
<dbReference type="EMBL" id="RBRE01000077">
    <property type="protein sequence ID" value="RMQ42722.1"/>
    <property type="molecule type" value="Genomic_DNA"/>
</dbReference>
<dbReference type="PROSITE" id="PS00455">
    <property type="entry name" value="AMP_BINDING"/>
    <property type="match status" value="4"/>
</dbReference>
<dbReference type="SUPFAM" id="SSF47336">
    <property type="entry name" value="ACP-like"/>
    <property type="match status" value="5"/>
</dbReference>
<accession>A0A3M4LMK0</accession>
<comment type="similarity">
    <text evidence="2">Belongs to the ATP-dependent AMP-binding enzyme family.</text>
</comment>
<dbReference type="InterPro" id="IPR009081">
    <property type="entry name" value="PP-bd_ACP"/>
</dbReference>